<dbReference type="InterPro" id="IPR001958">
    <property type="entry name" value="Tet-R_TetA/multi-R_MdtG-like"/>
</dbReference>
<dbReference type="PANTHER" id="PTHR43124">
    <property type="entry name" value="PURINE EFFLUX PUMP PBUE"/>
    <property type="match status" value="1"/>
</dbReference>
<feature type="domain" description="Major facilitator superfamily (MFS) profile" evidence="7">
    <location>
        <begin position="3"/>
        <end position="379"/>
    </location>
</feature>
<sequence>MLRLIFLFLIAFLVGADEFLLGPILTPIGADLSVPPERIALFITAYSLPLAFMAPILGGISDRYGRLAVLVPATLVFGLASFATSLVPSFEIGIATRILTGAASGGMLGIAMAMAGDLGERGAAKAIAFVTSGLTFGIILSPGIGSISAEFWSWRFAFGAIGGLALIVMLIGLPSLRAARRPNSQPNMDIAEAAGPLFVPGALGSLIAMAAGLGGAIGCFALVGERLRSLYDWDTATVGMIYAAFGILTLAGNFAMPVALARIGSGRALMRIALVFVLAAIVVTYVFDALGPVPILLALAIWAVLGGLGAPGLQTHIAQLSPSRRGALMALAGSTMNLGVAGASALVAGVYPASPAWVAAVGAGLIAIAIVALRPPHHDETEAASSG</sequence>
<evidence type="ECO:0000256" key="1">
    <source>
        <dbReference type="ARBA" id="ARBA00004651"/>
    </source>
</evidence>
<evidence type="ECO:0000256" key="6">
    <source>
        <dbReference type="SAM" id="Phobius"/>
    </source>
</evidence>
<feature type="transmembrane region" description="Helical" evidence="6">
    <location>
        <begin position="356"/>
        <end position="373"/>
    </location>
</feature>
<feature type="transmembrane region" description="Helical" evidence="6">
    <location>
        <begin position="268"/>
        <end position="287"/>
    </location>
</feature>
<dbReference type="PROSITE" id="PS50850">
    <property type="entry name" value="MFS"/>
    <property type="match status" value="1"/>
</dbReference>
<feature type="transmembrane region" description="Helical" evidence="6">
    <location>
        <begin position="197"/>
        <end position="223"/>
    </location>
</feature>
<feature type="transmembrane region" description="Helical" evidence="6">
    <location>
        <begin position="94"/>
        <end position="114"/>
    </location>
</feature>
<dbReference type="InterPro" id="IPR036259">
    <property type="entry name" value="MFS_trans_sf"/>
</dbReference>
<evidence type="ECO:0000256" key="5">
    <source>
        <dbReference type="ARBA" id="ARBA00023136"/>
    </source>
</evidence>
<dbReference type="GO" id="GO:0005886">
    <property type="term" value="C:plasma membrane"/>
    <property type="evidence" value="ECO:0007669"/>
    <property type="project" value="UniProtKB-SubCell"/>
</dbReference>
<dbReference type="PANTHER" id="PTHR43124:SF3">
    <property type="entry name" value="CHLORAMPHENICOL EFFLUX PUMP RV0191"/>
    <property type="match status" value="1"/>
</dbReference>
<dbReference type="AlphaFoldDB" id="A0A7W6MM15"/>
<keyword evidence="9" id="KW-1185">Reference proteome</keyword>
<dbReference type="GO" id="GO:0022857">
    <property type="term" value="F:transmembrane transporter activity"/>
    <property type="evidence" value="ECO:0007669"/>
    <property type="project" value="InterPro"/>
</dbReference>
<feature type="transmembrane region" description="Helical" evidence="6">
    <location>
        <begin position="40"/>
        <end position="60"/>
    </location>
</feature>
<keyword evidence="5 6" id="KW-0472">Membrane</keyword>
<feature type="transmembrane region" description="Helical" evidence="6">
    <location>
        <begin position="293"/>
        <end position="314"/>
    </location>
</feature>
<accession>A0A7W6MM15</accession>
<comment type="subcellular location">
    <subcellularLocation>
        <location evidence="1">Cell membrane</location>
        <topology evidence="1">Multi-pass membrane protein</topology>
    </subcellularLocation>
</comment>
<evidence type="ECO:0000256" key="2">
    <source>
        <dbReference type="ARBA" id="ARBA00022475"/>
    </source>
</evidence>
<evidence type="ECO:0000256" key="4">
    <source>
        <dbReference type="ARBA" id="ARBA00022989"/>
    </source>
</evidence>
<evidence type="ECO:0000313" key="9">
    <source>
        <dbReference type="Proteomes" id="UP000542776"/>
    </source>
</evidence>
<dbReference type="Pfam" id="PF07690">
    <property type="entry name" value="MFS_1"/>
    <property type="match status" value="1"/>
</dbReference>
<protein>
    <submittedName>
        <fullName evidence="8">Putative MFS family arabinose efflux permease</fullName>
    </submittedName>
</protein>
<name>A0A7W6MM15_9HYPH</name>
<dbReference type="Proteomes" id="UP000542776">
    <property type="component" value="Unassembled WGS sequence"/>
</dbReference>
<dbReference type="PRINTS" id="PR01035">
    <property type="entry name" value="TCRTETA"/>
</dbReference>
<organism evidence="8 9">
    <name type="scientific">Aureimonas pseudogalii</name>
    <dbReference type="NCBI Taxonomy" id="1744844"/>
    <lineage>
        <taxon>Bacteria</taxon>
        <taxon>Pseudomonadati</taxon>
        <taxon>Pseudomonadota</taxon>
        <taxon>Alphaproteobacteria</taxon>
        <taxon>Hyphomicrobiales</taxon>
        <taxon>Aurantimonadaceae</taxon>
        <taxon>Aureimonas</taxon>
    </lineage>
</organism>
<evidence type="ECO:0000313" key="8">
    <source>
        <dbReference type="EMBL" id="MBB4000334.1"/>
    </source>
</evidence>
<feature type="transmembrane region" description="Helical" evidence="6">
    <location>
        <begin position="156"/>
        <end position="176"/>
    </location>
</feature>
<keyword evidence="4 6" id="KW-1133">Transmembrane helix</keyword>
<dbReference type="RefSeq" id="WP_183202091.1">
    <property type="nucleotide sequence ID" value="NZ_JACIEK010000018.1"/>
</dbReference>
<feature type="transmembrane region" description="Helical" evidence="6">
    <location>
        <begin position="235"/>
        <end position="256"/>
    </location>
</feature>
<dbReference type="Gene3D" id="1.20.1720.10">
    <property type="entry name" value="Multidrug resistance protein D"/>
    <property type="match status" value="1"/>
</dbReference>
<dbReference type="InterPro" id="IPR020846">
    <property type="entry name" value="MFS_dom"/>
</dbReference>
<feature type="transmembrane region" description="Helical" evidence="6">
    <location>
        <begin position="126"/>
        <end position="144"/>
    </location>
</feature>
<comment type="caution">
    <text evidence="8">The sequence shown here is derived from an EMBL/GenBank/DDBJ whole genome shotgun (WGS) entry which is preliminary data.</text>
</comment>
<keyword evidence="3 6" id="KW-0812">Transmembrane</keyword>
<feature type="transmembrane region" description="Helical" evidence="6">
    <location>
        <begin position="67"/>
        <end position="88"/>
    </location>
</feature>
<feature type="transmembrane region" description="Helical" evidence="6">
    <location>
        <begin position="326"/>
        <end position="350"/>
    </location>
</feature>
<dbReference type="EMBL" id="JACIEK010000018">
    <property type="protein sequence ID" value="MBB4000334.1"/>
    <property type="molecule type" value="Genomic_DNA"/>
</dbReference>
<dbReference type="SUPFAM" id="SSF103473">
    <property type="entry name" value="MFS general substrate transporter"/>
    <property type="match status" value="1"/>
</dbReference>
<gene>
    <name evidence="8" type="ORF">GGR04_004211</name>
</gene>
<dbReference type="InterPro" id="IPR050189">
    <property type="entry name" value="MFS_Efflux_Transporters"/>
</dbReference>
<proteinExistence type="predicted"/>
<evidence type="ECO:0000259" key="7">
    <source>
        <dbReference type="PROSITE" id="PS50850"/>
    </source>
</evidence>
<evidence type="ECO:0000256" key="3">
    <source>
        <dbReference type="ARBA" id="ARBA00022692"/>
    </source>
</evidence>
<dbReference type="InterPro" id="IPR011701">
    <property type="entry name" value="MFS"/>
</dbReference>
<keyword evidence="2" id="KW-1003">Cell membrane</keyword>
<reference evidence="8 9" key="1">
    <citation type="submission" date="2020-08" db="EMBL/GenBank/DDBJ databases">
        <title>Genomic Encyclopedia of Type Strains, Phase IV (KMG-IV): sequencing the most valuable type-strain genomes for metagenomic binning, comparative biology and taxonomic classification.</title>
        <authorList>
            <person name="Goeker M."/>
        </authorList>
    </citation>
    <scope>NUCLEOTIDE SEQUENCE [LARGE SCALE GENOMIC DNA]</scope>
    <source>
        <strain evidence="8 9">DSM 102238</strain>
    </source>
</reference>